<sequence length="2097" mass="240495">MNRGRASSNIDRDIAIRKFLDTSKDSVKRLKALKQAYEKGFENEQDFYEQHYSLIFYVFYDAFLSFELHSNTRISRQRRSLESSISDKDDLFSSTIYFTFESILFMLPQKIHNRWQYHSIHGIILDLIHEDNSRLIRKRGIKLLVLWILCLQENTTDKVLETFGTLIPYFPPPFTPRHSSSASELSDTTTPLQPSPAPSPCDLKRGYSLQGSSRRVEWARHVPPTPICRDKGSSSDDIDLCTALELLDYFMNCLVNLVGYHRWEREGYHHRGLHYLFYQFKQHYLSPIFPEATCSKQLFPEWVNYHKNDSTFYRLPITSHSNFNLSPTPTPSIDSLNSTSSNLFKITYDLRNSVYAELQNAVIMKLLNWIDPEKLTHNTSAVFHSRDCFINGKESVLKILFTRPENIMLLHDMLHQTFKMPAKYVNTMQTVVRFFEFWTFSVLDEEDLPPFLRSPIPSTDSQLTCSVGSSDDSRHVYPNVTSVSQQPLLTAGNYDVNTSMSNLVIETTGARWQERSDTSPNILVTSSQEATPTSGASNRATAGIDPFLSEINEEIEFSTDLSFSFPPRPHIPQDGYQSYDMVWSIAYGAEQWDERNACLGIQKNLRLFICHTSRLLLLRQEVTNTHWTESSCKSVLKFYQALGKHSSPDDVTWQYLLNTLLEVVNSLYREEIFSETDEKRKILGDSLSELLHSTLLGLFIRMSQHIQIPSVLWDSLLYTYSNLTEQKPVVMQWSAMMKGLTYLLAYFVYDVDMINRPLKTHQDAMLKKPQSLRKRSGTGSNLVSLPRTELRPAHSSQGLESHSRDMPLALRPDKVTHPLLTSLSQEENRLLVSVNSTDPDFFDEPLHTVAYKGRTHPALDKVRRKRLTTSGTSSQSSHSPQSSATSTPQLPHNEVRGRAYSKESQESAEYTVARDHNRQNRPYSLGDMGAEDLMGYKEMMDTRSSLPPGQGGGGPLKRQSSITLRTSFRHQSLTNLLSHELGQDKTNRHKLESKFIKPIGEELRLLKSDYKFLLKMLFIPVLNLNYQLIGQGENVVLVHRGTVLEENITHESFIRENSDFPNVYLTWQKDTVAVVWRRMLGILNNPALIKTPKLLSIAFSCLAFIWQVFDDVTTIIIYSKRTKDIPYQHYPSPLHFSTWLCQGCLLQQEYKEGIKISYELLCKTHLSDKFPPPSHQHLDLFYSLLSYGYIHDDLDIVQACVKHSVTLFTRPYAGITALIPPCASAIRMLLQKSSKNYSQIETLTLLSNMLSVSRLYPGVGLREDASLESQLVEMLHYVAQNYPDTSSRILVIHQLTIFVFHSLYCNEHPYLVKSSLNDLLFFFQSQELSLYYAAVDMVDFLSMLYTQISQLDPSLPVIIIKSIALSLTTQLSRSLNRDQLTRYVIPLLHCLRSWLLAAPLTHLLKTDPLYPILLQDIITVLISIINDIPISDDIQEFFKEGVPDMQVTLSRLSSTSSGKTSISMVAPESYPQDHLNTEVQSVITTILYFIGHFPFGPGMSQISSDLNETMDMYITSEKNELDMYLFKSPCVQFYTYNDRTILSLVEVRADVTDLPCHIQTIHSHVRIHIRDAAGKFSWDVCTLHSAQSRFSKVAQFADILSVHSESTDTTSYQGSQEDLLSQREQQLQEETVVTEVPLTEDPVLSILKQLTQFSPEVLEERISLDLPTPPNRILYQGHGDEVESKMLRIIDQQNTQEIEYLQTYDTPSLQYPPMEEVSEFSESRHSFFKNCLSLLSQMGYFSWENRNKLHLMNKKVSLVNDLKTLDKMGRSKTNYTCRHHYKIGVIYIGPGQEKQLDILNNSSGSKEFNNFVESLGWEVETKSHKGYGGFMSDSQSKMLTYFADSTMEVVFHISTRILTSTQRGTDIKIQHIGNDDVVVFWSDHWHEYQRSQFRTDFMDIIIVIYPLSNGLYRIHINKRIEHKLLHFGPLHDGSLVRQECLAPLVRATAINALRAYRGKLISFHNVRCNERARKISRMIHEYKMSSTFEEFLAESLVPSGPGGQSQPNTHKSESSYTLVAHDSDETQRKDSNELLTPTKQFMRAKDSITGYSPHIEFLQQENKSVANCETSHKPLQKSKTVPQQMKGNSGNHNEHRF</sequence>
<dbReference type="GO" id="GO:0005096">
    <property type="term" value="F:GTPase activator activity"/>
    <property type="evidence" value="ECO:0007669"/>
    <property type="project" value="UniProtKB-KW"/>
</dbReference>
<feature type="region of interest" description="Disordered" evidence="3">
    <location>
        <begin position="2066"/>
        <end position="2097"/>
    </location>
</feature>
<feature type="compositionally biased region" description="Basic and acidic residues" evidence="3">
    <location>
        <begin position="893"/>
        <end position="905"/>
    </location>
</feature>
<accession>A0AAV7KI22</accession>
<dbReference type="InterPro" id="IPR046859">
    <property type="entry name" value="RGPA/RALGAPB_N"/>
</dbReference>
<proteinExistence type="predicted"/>
<feature type="region of interest" description="Disordered" evidence="3">
    <location>
        <begin position="1996"/>
        <end position="2035"/>
    </location>
</feature>
<dbReference type="Pfam" id="PF02145">
    <property type="entry name" value="Rap_GAP"/>
    <property type="match status" value="1"/>
</dbReference>
<comment type="caution">
    <text evidence="5">The sequence shown here is derived from an EMBL/GenBank/DDBJ whole genome shotgun (WGS) entry which is preliminary data.</text>
</comment>
<dbReference type="EMBL" id="JAKMXF010000033">
    <property type="protein sequence ID" value="KAI6660540.1"/>
    <property type="molecule type" value="Genomic_DNA"/>
</dbReference>
<keyword evidence="6" id="KW-1185">Reference proteome</keyword>
<dbReference type="InterPro" id="IPR000331">
    <property type="entry name" value="Rap/Ran_GAP_dom"/>
</dbReference>
<feature type="region of interest" description="Disordered" evidence="3">
    <location>
        <begin position="178"/>
        <end position="201"/>
    </location>
</feature>
<evidence type="ECO:0000256" key="2">
    <source>
        <dbReference type="ARBA" id="ARBA00022553"/>
    </source>
</evidence>
<keyword evidence="2" id="KW-0597">Phosphoprotein</keyword>
<evidence type="ECO:0000259" key="4">
    <source>
        <dbReference type="PROSITE" id="PS50085"/>
    </source>
</evidence>
<organism evidence="5 6">
    <name type="scientific">Oopsacas minuta</name>
    <dbReference type="NCBI Taxonomy" id="111878"/>
    <lineage>
        <taxon>Eukaryota</taxon>
        <taxon>Metazoa</taxon>
        <taxon>Porifera</taxon>
        <taxon>Hexactinellida</taxon>
        <taxon>Hexasterophora</taxon>
        <taxon>Lyssacinosida</taxon>
        <taxon>Leucopsacidae</taxon>
        <taxon>Oopsacas</taxon>
    </lineage>
</organism>
<evidence type="ECO:0000256" key="3">
    <source>
        <dbReference type="SAM" id="MobiDB-lite"/>
    </source>
</evidence>
<feature type="compositionally biased region" description="Low complexity" evidence="3">
    <location>
        <begin position="868"/>
        <end position="891"/>
    </location>
</feature>
<feature type="compositionally biased region" description="Polar residues" evidence="3">
    <location>
        <begin position="2004"/>
        <end position="2017"/>
    </location>
</feature>
<feature type="region of interest" description="Disordered" evidence="3">
    <location>
        <begin position="853"/>
        <end position="929"/>
    </location>
</feature>
<feature type="domain" description="Rap-GAP" evidence="4">
    <location>
        <begin position="1769"/>
        <end position="1978"/>
    </location>
</feature>
<feature type="compositionally biased region" description="Basic and acidic residues" evidence="3">
    <location>
        <begin position="2021"/>
        <end position="2032"/>
    </location>
</feature>
<dbReference type="GO" id="GO:0051056">
    <property type="term" value="P:regulation of small GTPase mediated signal transduction"/>
    <property type="evidence" value="ECO:0007669"/>
    <property type="project" value="InterPro"/>
</dbReference>
<dbReference type="Pfam" id="PF20412">
    <property type="entry name" value="RALGAPB_N"/>
    <property type="match status" value="1"/>
</dbReference>
<protein>
    <submittedName>
        <fullName evidence="5">Ral GTPase-activating protein subunit alpha-1</fullName>
    </submittedName>
</protein>
<dbReference type="InterPro" id="IPR027107">
    <property type="entry name" value="Tuberin/Ral-act_asu"/>
</dbReference>
<keyword evidence="1" id="KW-0343">GTPase activation</keyword>
<evidence type="ECO:0000256" key="1">
    <source>
        <dbReference type="ARBA" id="ARBA00022468"/>
    </source>
</evidence>
<feature type="region of interest" description="Disordered" evidence="3">
    <location>
        <begin position="764"/>
        <end position="805"/>
    </location>
</feature>
<dbReference type="PANTHER" id="PTHR10063">
    <property type="entry name" value="TUBERIN"/>
    <property type="match status" value="1"/>
</dbReference>
<dbReference type="FunFam" id="3.40.50.11210:FF:000001">
    <property type="entry name" value="Ral GTPase-activating protein subunit alpha-1 isoform 1"/>
    <property type="match status" value="1"/>
</dbReference>
<gene>
    <name evidence="5" type="ORF">LOD99_14124</name>
</gene>
<reference evidence="5 6" key="1">
    <citation type="journal article" date="2023" name="BMC Biol.">
        <title>The compact genome of the sponge Oopsacas minuta (Hexactinellida) is lacking key metazoan core genes.</title>
        <authorList>
            <person name="Santini S."/>
            <person name="Schenkelaars Q."/>
            <person name="Jourda C."/>
            <person name="Duchesne M."/>
            <person name="Belahbib H."/>
            <person name="Rocher C."/>
            <person name="Selva M."/>
            <person name="Riesgo A."/>
            <person name="Vervoort M."/>
            <person name="Leys S.P."/>
            <person name="Kodjabachian L."/>
            <person name="Le Bivic A."/>
            <person name="Borchiellini C."/>
            <person name="Claverie J.M."/>
            <person name="Renard E."/>
        </authorList>
    </citation>
    <scope>NUCLEOTIDE SEQUENCE [LARGE SCALE GENOMIC DNA]</scope>
    <source>
        <strain evidence="5">SPO-2</strain>
    </source>
</reference>
<dbReference type="Proteomes" id="UP001165289">
    <property type="component" value="Unassembled WGS sequence"/>
</dbReference>
<dbReference type="Gene3D" id="3.40.50.11210">
    <property type="entry name" value="Rap/Ran-GAP"/>
    <property type="match status" value="1"/>
</dbReference>
<dbReference type="SUPFAM" id="SSF111347">
    <property type="entry name" value="Rap/Ran-GAP"/>
    <property type="match status" value="1"/>
</dbReference>
<dbReference type="PANTHER" id="PTHR10063:SF11">
    <property type="entry name" value="RHO GTPASE-ACTIVATING PROTEIN CG5521-RELATED"/>
    <property type="match status" value="1"/>
</dbReference>
<dbReference type="PROSITE" id="PS50085">
    <property type="entry name" value="RAPGAP"/>
    <property type="match status" value="1"/>
</dbReference>
<dbReference type="InterPro" id="IPR035974">
    <property type="entry name" value="Rap/Ran-GAP_sf"/>
</dbReference>
<feature type="compositionally biased region" description="Polar residues" evidence="3">
    <location>
        <begin position="178"/>
        <end position="192"/>
    </location>
</feature>
<evidence type="ECO:0000313" key="5">
    <source>
        <dbReference type="EMBL" id="KAI6660540.1"/>
    </source>
</evidence>
<feature type="compositionally biased region" description="Polar residues" evidence="3">
    <location>
        <begin position="2077"/>
        <end position="2091"/>
    </location>
</feature>
<evidence type="ECO:0000313" key="6">
    <source>
        <dbReference type="Proteomes" id="UP001165289"/>
    </source>
</evidence>
<name>A0AAV7KI22_9METZ</name>
<dbReference type="GO" id="GO:0005737">
    <property type="term" value="C:cytoplasm"/>
    <property type="evidence" value="ECO:0007669"/>
    <property type="project" value="TreeGrafter"/>
</dbReference>
<dbReference type="GO" id="GO:0005634">
    <property type="term" value="C:nucleus"/>
    <property type="evidence" value="ECO:0007669"/>
    <property type="project" value="InterPro"/>
</dbReference>